<dbReference type="AlphaFoldDB" id="U9TSZ0"/>
<dbReference type="HOGENOM" id="CLU_2185343_0_0_1"/>
<accession>U9TSZ0</accession>
<organism evidence="1">
    <name type="scientific">Rhizophagus irregularis (strain DAOM 181602 / DAOM 197198 / MUCL 43194)</name>
    <name type="common">Arbuscular mycorrhizal fungus</name>
    <name type="synonym">Glomus intraradices</name>
    <dbReference type="NCBI Taxonomy" id="747089"/>
    <lineage>
        <taxon>Eukaryota</taxon>
        <taxon>Fungi</taxon>
        <taxon>Fungi incertae sedis</taxon>
        <taxon>Mucoromycota</taxon>
        <taxon>Glomeromycotina</taxon>
        <taxon>Glomeromycetes</taxon>
        <taxon>Glomerales</taxon>
        <taxon>Glomeraceae</taxon>
        <taxon>Rhizophagus</taxon>
    </lineage>
</organism>
<reference evidence="1" key="1">
    <citation type="submission" date="2013-07" db="EMBL/GenBank/DDBJ databases">
        <title>The genome of an arbuscular mycorrhizal fungus provides insights into the evolution of the oldest plant symbiosis.</title>
        <authorList>
            <consortium name="DOE Joint Genome Institute"/>
            <person name="Tisserant E."/>
            <person name="Malbreil M."/>
            <person name="Kuo A."/>
            <person name="Kohler A."/>
            <person name="Symeonidi A."/>
            <person name="Balestrini R."/>
            <person name="Charron P."/>
            <person name="Duensing N."/>
            <person name="Frei-dit-Frey N."/>
            <person name="Gianinazzi-Pearson V."/>
            <person name="Gilbert B."/>
            <person name="Handa Y."/>
            <person name="Hijri M."/>
            <person name="Kaul R."/>
            <person name="Kawaguchi M."/>
            <person name="Krajinski F."/>
            <person name="Lammers P."/>
            <person name="Lapierre D."/>
            <person name="Masclaux F.G."/>
            <person name="Murat C."/>
            <person name="Morin E."/>
            <person name="Ndikumana S."/>
            <person name="Pagni M."/>
            <person name="Petitpierre D."/>
            <person name="Requena N."/>
            <person name="Rosikiewicz P."/>
            <person name="Riley R."/>
            <person name="Saito K."/>
            <person name="San Clemente H."/>
            <person name="Shapiro H."/>
            <person name="van Tuinen D."/>
            <person name="Becard G."/>
            <person name="Bonfante P."/>
            <person name="Paszkowski U."/>
            <person name="Shachar-Hill Y."/>
            <person name="Young J.P."/>
            <person name="Sanders I.R."/>
            <person name="Henrissat B."/>
            <person name="Rensing S.A."/>
            <person name="Grigoriev I.V."/>
            <person name="Corradi N."/>
            <person name="Roux C."/>
            <person name="Martin F."/>
        </authorList>
    </citation>
    <scope>NUCLEOTIDE SEQUENCE</scope>
    <source>
        <strain evidence="1">DAOM 197198</strain>
    </source>
</reference>
<dbReference type="EMBL" id="KI291594">
    <property type="protein sequence ID" value="ESA06461.1"/>
    <property type="molecule type" value="Genomic_DNA"/>
</dbReference>
<proteinExistence type="predicted"/>
<gene>
    <name evidence="1" type="ORF">GLOINDRAFT_325985</name>
</gene>
<name>U9TSZ0_RHIID</name>
<evidence type="ECO:0000313" key="1">
    <source>
        <dbReference type="EMBL" id="ESA06461.1"/>
    </source>
</evidence>
<protein>
    <submittedName>
        <fullName evidence="1">Uncharacterized protein</fullName>
    </submittedName>
</protein>
<sequence length="109" mass="12060">MKWYGFSGTHAVYQIGGMCTYHIGIIKDKYKEFFDGTKNVIMDMGLFILHSNSSLNYNTQLVKENQFDPARKISQIKYHSLKLFAYVVATNAASGSVDAAGGVIVAITV</sequence>